<evidence type="ECO:0000256" key="1">
    <source>
        <dbReference type="ARBA" id="ARBA00023186"/>
    </source>
</evidence>
<accession>A0AAW1S142</accession>
<proteinExistence type="predicted"/>
<feature type="compositionally biased region" description="Low complexity" evidence="2">
    <location>
        <begin position="542"/>
        <end position="554"/>
    </location>
</feature>
<dbReference type="InterPro" id="IPR036869">
    <property type="entry name" value="J_dom_sf"/>
</dbReference>
<dbReference type="Gene3D" id="1.10.287.110">
    <property type="entry name" value="DnaJ domain"/>
    <property type="match status" value="1"/>
</dbReference>
<protein>
    <recommendedName>
        <fullName evidence="3">J domain-containing protein</fullName>
    </recommendedName>
</protein>
<dbReference type="PANTHER" id="PTHR44157:SF1">
    <property type="entry name" value="DNAJ HOMOLOG SUBFAMILY C MEMBER 11"/>
    <property type="match status" value="1"/>
</dbReference>
<sequence>MEEAETSTSTYYAILNVPRDASQDDIRRAYHALASVAHPDKNADDVTTASANFLRVQEAYAVLSDPDRRTVYDVYGEEGLRAGLELSTDVRDVRSAWERFQAKQAAEALEAQVSHSGSYTLQVDASNLVAPYDNSSASAPELRSMAMSSEVQVPLTEKMGAFVGGNIGVHSGMGGGSFVAGIRRIVSPNDEIHAQMAVGLRNLVHVAATRKLSEHASASLGATWVVGAGPSMQFTTQRRLGARTDATFTWTLGPAGKGGVALAVSYRLERFVFNAKLELGAPTAIGARVAYLASPRVTLRAGARVWAVAALTSAETAVMALRGQFEIGASQRVLADSTAGFYTSIGAEGVTVQPSLKRGSHVFQFPVLLAPYESSSWQIMLGASVLPPIAVLMLKYCIVRPLRRRYKLRKVLERRAAVAQAVAEGRAAAAAAERLLAPVAARKLRQEVEQGGLVVVDARYGVLDAILVAEAAEVAALAAERAHGGASPAPSSAAGGPGDAGEPVEGYPEASPRYAGGAGDREGKRGHRDGEESDDDDEEDAAAVAAAAADAAAAAPPPPPPWIDVTLATRFLVSRGRIVLHQGMARSGLLGFCDPAPGEAKALRVRYLWRRMPYAATVADEDGGSLPARGRVVEEAGALAALAAAAAAQGLPAPGGDAPAGWAENALYTPRPSADH</sequence>
<dbReference type="SMART" id="SM00271">
    <property type="entry name" value="DnaJ"/>
    <property type="match status" value="1"/>
</dbReference>
<dbReference type="CDD" id="cd06257">
    <property type="entry name" value="DnaJ"/>
    <property type="match status" value="1"/>
</dbReference>
<dbReference type="Pfam" id="PF22774">
    <property type="entry name" value="DNAJC11_beta-barrel"/>
    <property type="match status" value="1"/>
</dbReference>
<dbReference type="PANTHER" id="PTHR44157">
    <property type="entry name" value="DNAJ HOMOLOG SUBFAMILY C MEMBER 11"/>
    <property type="match status" value="1"/>
</dbReference>
<dbReference type="InterPro" id="IPR052243">
    <property type="entry name" value="Mito_inner_membrane_organizer"/>
</dbReference>
<evidence type="ECO:0000256" key="2">
    <source>
        <dbReference type="SAM" id="MobiDB-lite"/>
    </source>
</evidence>
<dbReference type="Proteomes" id="UP001445335">
    <property type="component" value="Unassembled WGS sequence"/>
</dbReference>
<reference evidence="4 5" key="1">
    <citation type="journal article" date="2024" name="Nat. Commun.">
        <title>Phylogenomics reveals the evolutionary origins of lichenization in chlorophyte algae.</title>
        <authorList>
            <person name="Puginier C."/>
            <person name="Libourel C."/>
            <person name="Otte J."/>
            <person name="Skaloud P."/>
            <person name="Haon M."/>
            <person name="Grisel S."/>
            <person name="Petersen M."/>
            <person name="Berrin J.G."/>
            <person name="Delaux P.M."/>
            <person name="Dal Grande F."/>
            <person name="Keller J."/>
        </authorList>
    </citation>
    <scope>NUCLEOTIDE SEQUENCE [LARGE SCALE GENOMIC DNA]</scope>
    <source>
        <strain evidence="4 5">SAG 245.80</strain>
    </source>
</reference>
<evidence type="ECO:0000313" key="4">
    <source>
        <dbReference type="EMBL" id="KAK9839679.1"/>
    </source>
</evidence>
<dbReference type="InterPro" id="IPR001623">
    <property type="entry name" value="DnaJ_domain"/>
</dbReference>
<dbReference type="Pfam" id="PF11875">
    <property type="entry name" value="DnaJ-like_C11_C"/>
    <property type="match status" value="1"/>
</dbReference>
<keyword evidence="5" id="KW-1185">Reference proteome</keyword>
<dbReference type="Pfam" id="PF00226">
    <property type="entry name" value="DnaJ"/>
    <property type="match status" value="1"/>
</dbReference>
<dbReference type="GO" id="GO:0005739">
    <property type="term" value="C:mitochondrion"/>
    <property type="evidence" value="ECO:0007669"/>
    <property type="project" value="GOC"/>
</dbReference>
<dbReference type="InterPro" id="IPR055225">
    <property type="entry name" value="DNAJC11-like_beta-barrel"/>
</dbReference>
<dbReference type="PROSITE" id="PS50076">
    <property type="entry name" value="DNAJ_2"/>
    <property type="match status" value="1"/>
</dbReference>
<dbReference type="SUPFAM" id="SSF46565">
    <property type="entry name" value="Chaperone J-domain"/>
    <property type="match status" value="1"/>
</dbReference>
<feature type="domain" description="J" evidence="3">
    <location>
        <begin position="10"/>
        <end position="76"/>
    </location>
</feature>
<feature type="region of interest" description="Disordered" evidence="2">
    <location>
        <begin position="484"/>
        <end position="560"/>
    </location>
</feature>
<feature type="compositionally biased region" description="Acidic residues" evidence="2">
    <location>
        <begin position="531"/>
        <end position="541"/>
    </location>
</feature>
<name>A0AAW1S142_9CHLO</name>
<feature type="compositionally biased region" description="Low complexity" evidence="2">
    <location>
        <begin position="652"/>
        <end position="663"/>
    </location>
</feature>
<dbReference type="AlphaFoldDB" id="A0AAW1S142"/>
<organism evidence="4 5">
    <name type="scientific">Elliptochloris bilobata</name>
    <dbReference type="NCBI Taxonomy" id="381761"/>
    <lineage>
        <taxon>Eukaryota</taxon>
        <taxon>Viridiplantae</taxon>
        <taxon>Chlorophyta</taxon>
        <taxon>core chlorophytes</taxon>
        <taxon>Trebouxiophyceae</taxon>
        <taxon>Trebouxiophyceae incertae sedis</taxon>
        <taxon>Elliptochloris clade</taxon>
        <taxon>Elliptochloris</taxon>
    </lineage>
</organism>
<dbReference type="EMBL" id="JALJOU010000015">
    <property type="protein sequence ID" value="KAK9839679.1"/>
    <property type="molecule type" value="Genomic_DNA"/>
</dbReference>
<keyword evidence="1" id="KW-0143">Chaperone</keyword>
<dbReference type="GO" id="GO:0042407">
    <property type="term" value="P:cristae formation"/>
    <property type="evidence" value="ECO:0007669"/>
    <property type="project" value="TreeGrafter"/>
</dbReference>
<gene>
    <name evidence="4" type="ORF">WJX81_005499</name>
</gene>
<evidence type="ECO:0000313" key="5">
    <source>
        <dbReference type="Proteomes" id="UP001445335"/>
    </source>
</evidence>
<dbReference type="PRINTS" id="PR00625">
    <property type="entry name" value="JDOMAIN"/>
</dbReference>
<comment type="caution">
    <text evidence="4">The sequence shown here is derived from an EMBL/GenBank/DDBJ whole genome shotgun (WGS) entry which is preliminary data.</text>
</comment>
<dbReference type="InterPro" id="IPR024586">
    <property type="entry name" value="DnaJ-like_C11_C"/>
</dbReference>
<feature type="compositionally biased region" description="Low complexity" evidence="2">
    <location>
        <begin position="484"/>
        <end position="494"/>
    </location>
</feature>
<evidence type="ECO:0000259" key="3">
    <source>
        <dbReference type="PROSITE" id="PS50076"/>
    </source>
</evidence>
<feature type="region of interest" description="Disordered" evidence="2">
    <location>
        <begin position="652"/>
        <end position="676"/>
    </location>
</feature>